<sequence length="124" mass="14314">MQNFLLLHFITFSYINLMLFMLWSISYSRGIHESCTNYLFIIGRVKYHPTFALYASGIFFTRKSKINSTCEFGKCHPAFSCICIQYFIGKSTINSNSIPQCVSSQRYDGMVIWSISSSNHNHPI</sequence>
<name>A0A9J6B194_SOLCO</name>
<dbReference type="AlphaFoldDB" id="A0A9J6B194"/>
<comment type="caution">
    <text evidence="2">The sequence shown here is derived from an EMBL/GenBank/DDBJ whole genome shotgun (WGS) entry which is preliminary data.</text>
</comment>
<evidence type="ECO:0000313" key="3">
    <source>
        <dbReference type="Proteomes" id="UP000824120"/>
    </source>
</evidence>
<feature type="transmembrane region" description="Helical" evidence="1">
    <location>
        <begin position="6"/>
        <end position="25"/>
    </location>
</feature>
<reference evidence="2 3" key="1">
    <citation type="submission" date="2020-09" db="EMBL/GenBank/DDBJ databases">
        <title>De no assembly of potato wild relative species, Solanum commersonii.</title>
        <authorList>
            <person name="Cho K."/>
        </authorList>
    </citation>
    <scope>NUCLEOTIDE SEQUENCE [LARGE SCALE GENOMIC DNA]</scope>
    <source>
        <strain evidence="2">LZ3.2</strain>
        <tissue evidence="2">Leaf</tissue>
    </source>
</reference>
<keyword evidence="1" id="KW-0472">Membrane</keyword>
<evidence type="ECO:0000256" key="1">
    <source>
        <dbReference type="SAM" id="Phobius"/>
    </source>
</evidence>
<keyword evidence="1" id="KW-0812">Transmembrane</keyword>
<organism evidence="2 3">
    <name type="scientific">Solanum commersonii</name>
    <name type="common">Commerson's wild potato</name>
    <name type="synonym">Commerson's nightshade</name>
    <dbReference type="NCBI Taxonomy" id="4109"/>
    <lineage>
        <taxon>Eukaryota</taxon>
        <taxon>Viridiplantae</taxon>
        <taxon>Streptophyta</taxon>
        <taxon>Embryophyta</taxon>
        <taxon>Tracheophyta</taxon>
        <taxon>Spermatophyta</taxon>
        <taxon>Magnoliopsida</taxon>
        <taxon>eudicotyledons</taxon>
        <taxon>Gunneridae</taxon>
        <taxon>Pentapetalae</taxon>
        <taxon>asterids</taxon>
        <taxon>lamiids</taxon>
        <taxon>Solanales</taxon>
        <taxon>Solanaceae</taxon>
        <taxon>Solanoideae</taxon>
        <taxon>Solaneae</taxon>
        <taxon>Solanum</taxon>
    </lineage>
</organism>
<evidence type="ECO:0000313" key="2">
    <source>
        <dbReference type="EMBL" id="KAG5630436.1"/>
    </source>
</evidence>
<keyword evidence="3" id="KW-1185">Reference proteome</keyword>
<accession>A0A9J6B194</accession>
<keyword evidence="1" id="KW-1133">Transmembrane helix</keyword>
<protein>
    <submittedName>
        <fullName evidence="2">Uncharacterized protein</fullName>
    </submittedName>
</protein>
<dbReference type="EMBL" id="JACXVP010000001">
    <property type="protein sequence ID" value="KAG5630436.1"/>
    <property type="molecule type" value="Genomic_DNA"/>
</dbReference>
<proteinExistence type="predicted"/>
<gene>
    <name evidence="2" type="ORF">H5410_002153</name>
</gene>
<dbReference type="Proteomes" id="UP000824120">
    <property type="component" value="Chromosome 1"/>
</dbReference>